<dbReference type="GO" id="GO:0008270">
    <property type="term" value="F:zinc ion binding"/>
    <property type="evidence" value="ECO:0007669"/>
    <property type="project" value="UniProtKB-KW"/>
</dbReference>
<evidence type="ECO:0000259" key="12">
    <source>
        <dbReference type="PROSITE" id="PS51867"/>
    </source>
</evidence>
<dbReference type="GO" id="GO:0043161">
    <property type="term" value="P:proteasome-mediated ubiquitin-dependent protein catabolic process"/>
    <property type="evidence" value="ECO:0007669"/>
    <property type="project" value="InterPro"/>
</dbReference>
<dbReference type="GO" id="GO:0034657">
    <property type="term" value="C:GID complex"/>
    <property type="evidence" value="ECO:0007669"/>
    <property type="project" value="TreeGrafter"/>
</dbReference>
<dbReference type="AlphaFoldDB" id="A0AAN9BTM0"/>
<keyword evidence="14" id="KW-1185">Reference proteome</keyword>
<evidence type="ECO:0000259" key="11">
    <source>
        <dbReference type="PROSITE" id="PS50897"/>
    </source>
</evidence>
<evidence type="ECO:0000313" key="14">
    <source>
        <dbReference type="Proteomes" id="UP001374579"/>
    </source>
</evidence>
<evidence type="ECO:0000256" key="4">
    <source>
        <dbReference type="ARBA" id="ARBA00022490"/>
    </source>
</evidence>
<evidence type="ECO:0000256" key="10">
    <source>
        <dbReference type="PROSITE-ProRule" id="PRU01215"/>
    </source>
</evidence>
<dbReference type="InterPro" id="IPR045098">
    <property type="entry name" value="Fyv10_fam"/>
</dbReference>
<dbReference type="Proteomes" id="UP001374579">
    <property type="component" value="Unassembled WGS sequence"/>
</dbReference>
<keyword evidence="7" id="KW-0862">Zinc</keyword>
<dbReference type="SMART" id="SM00668">
    <property type="entry name" value="CTLH"/>
    <property type="match status" value="1"/>
</dbReference>
<dbReference type="GO" id="GO:0043249">
    <property type="term" value="P:erythrocyte maturation"/>
    <property type="evidence" value="ECO:0007669"/>
    <property type="project" value="UniProtKB-KW"/>
</dbReference>
<organism evidence="13 14">
    <name type="scientific">Littorina saxatilis</name>
    <dbReference type="NCBI Taxonomy" id="31220"/>
    <lineage>
        <taxon>Eukaryota</taxon>
        <taxon>Metazoa</taxon>
        <taxon>Spiralia</taxon>
        <taxon>Lophotrochozoa</taxon>
        <taxon>Mollusca</taxon>
        <taxon>Gastropoda</taxon>
        <taxon>Caenogastropoda</taxon>
        <taxon>Littorinimorpha</taxon>
        <taxon>Littorinoidea</taxon>
        <taxon>Littorinidae</taxon>
        <taxon>Littorina</taxon>
    </lineage>
</organism>
<comment type="caution">
    <text evidence="13">The sequence shown here is derived from an EMBL/GenBank/DDBJ whole genome shotgun (WGS) entry which is preliminary data.</text>
</comment>
<evidence type="ECO:0000256" key="5">
    <source>
        <dbReference type="ARBA" id="ARBA00022723"/>
    </source>
</evidence>
<feature type="domain" description="RING-Gid-type" evidence="12">
    <location>
        <begin position="306"/>
        <end position="375"/>
    </location>
</feature>
<dbReference type="GO" id="GO:0016363">
    <property type="term" value="C:nuclear matrix"/>
    <property type="evidence" value="ECO:0007669"/>
    <property type="project" value="UniProtKB-SubCell"/>
</dbReference>
<evidence type="ECO:0000313" key="13">
    <source>
        <dbReference type="EMBL" id="KAK7109495.1"/>
    </source>
</evidence>
<dbReference type="InterPro" id="IPR044063">
    <property type="entry name" value="ZF_RING_GID"/>
</dbReference>
<sequence>MADLKSLEHSTLKVPYEVLNKRFRSAQKSIDKEAARVQSTGNDLEKSLQRPVTAGEVSSVLGTMVEHLSLLKRKADETIQSEMDATRSIKRRVEHLQEVEAQNEKHLPLWQKTRLDRMLVEYFLRAGYYNTAIRLAQHSNIEDLTNVELFMTSREVEESLKRKETAACLAWCYENRSKLRKFKVTSSTLEFNIRKQEFVELIRNGSGLEAVKHARKYFNGVEEEQFPEVQKVMGLLAFTADTDIAEYQALFSEARWDELVQQFRQENFRLHQLNSSVFTAALQAGLSSLKTPHCYKDEPLHRNSNCPVCSRHLNDLAQPLPYSHCANSRLICTISGHSLNEHNPPMMLPNGNIYGLSALTKIASDNDNQVVCPRTRQVFSLDEAEKVFVM</sequence>
<evidence type="ECO:0000256" key="2">
    <source>
        <dbReference type="ARBA" id="ARBA00004496"/>
    </source>
</evidence>
<dbReference type="PROSITE" id="PS51867">
    <property type="entry name" value="ZF_RING_GID"/>
    <property type="match status" value="1"/>
</dbReference>
<name>A0AAN9BTM0_9CAEN</name>
<dbReference type="PANTHER" id="PTHR12170">
    <property type="entry name" value="MACROPHAGE ERYTHROBLAST ATTACHER-RELATED"/>
    <property type="match status" value="1"/>
</dbReference>
<evidence type="ECO:0000256" key="3">
    <source>
        <dbReference type="ARBA" id="ARBA00014384"/>
    </source>
</evidence>
<dbReference type="Pfam" id="PF10607">
    <property type="entry name" value="CTLH"/>
    <property type="match status" value="1"/>
</dbReference>
<dbReference type="InterPro" id="IPR024964">
    <property type="entry name" value="CTLH/CRA"/>
</dbReference>
<keyword evidence="4" id="KW-0963">Cytoplasm</keyword>
<dbReference type="SUPFAM" id="SSF57850">
    <property type="entry name" value="RING/U-box"/>
    <property type="match status" value="1"/>
</dbReference>
<dbReference type="InterPro" id="IPR006594">
    <property type="entry name" value="LisH"/>
</dbReference>
<dbReference type="GO" id="GO:0061630">
    <property type="term" value="F:ubiquitin protein ligase activity"/>
    <property type="evidence" value="ECO:0007669"/>
    <property type="project" value="InterPro"/>
</dbReference>
<comment type="subcellular location">
    <subcellularLocation>
        <location evidence="2">Cytoplasm</location>
    </subcellularLocation>
    <subcellularLocation>
        <location evidence="1">Nucleus matrix</location>
    </subcellularLocation>
</comment>
<keyword evidence="6 10" id="KW-0863">Zinc-finger</keyword>
<dbReference type="SMART" id="SM00667">
    <property type="entry name" value="LisH"/>
    <property type="match status" value="1"/>
</dbReference>
<feature type="zinc finger region" description="RING-Gid-type" evidence="10">
    <location>
        <begin position="306"/>
        <end position="375"/>
    </location>
</feature>
<dbReference type="InterPro" id="IPR013144">
    <property type="entry name" value="CRA_dom"/>
</dbReference>
<protein>
    <recommendedName>
        <fullName evidence="3">E3 ubiquitin-protein transferase MAEA</fullName>
    </recommendedName>
    <alternativeName>
        <fullName evidence="9">Macrophage erythroblast attacher</fullName>
    </alternativeName>
</protein>
<proteinExistence type="predicted"/>
<keyword evidence="8" id="KW-0265">Erythrocyte maturation</keyword>
<dbReference type="PROSITE" id="PS50896">
    <property type="entry name" value="LISH"/>
    <property type="match status" value="1"/>
</dbReference>
<dbReference type="PANTHER" id="PTHR12170:SF2">
    <property type="entry name" value="E3 UBIQUITIN-PROTEIN TRANSFERASE MAEA"/>
    <property type="match status" value="1"/>
</dbReference>
<keyword evidence="5" id="KW-0479">Metal-binding</keyword>
<evidence type="ECO:0000256" key="1">
    <source>
        <dbReference type="ARBA" id="ARBA00004109"/>
    </source>
</evidence>
<accession>A0AAN9BTM0</accession>
<dbReference type="EMBL" id="JBAMIC010000003">
    <property type="protein sequence ID" value="KAK7109495.1"/>
    <property type="molecule type" value="Genomic_DNA"/>
</dbReference>
<dbReference type="SMART" id="SM00757">
    <property type="entry name" value="CRA"/>
    <property type="match status" value="1"/>
</dbReference>
<dbReference type="PROSITE" id="PS50897">
    <property type="entry name" value="CTLH"/>
    <property type="match status" value="1"/>
</dbReference>
<feature type="domain" description="CTLH" evidence="11">
    <location>
        <begin position="150"/>
        <end position="209"/>
    </location>
</feature>
<dbReference type="GO" id="GO:0005737">
    <property type="term" value="C:cytoplasm"/>
    <property type="evidence" value="ECO:0007669"/>
    <property type="project" value="UniProtKB-SubCell"/>
</dbReference>
<gene>
    <name evidence="13" type="ORF">V1264_013527</name>
</gene>
<evidence type="ECO:0000256" key="7">
    <source>
        <dbReference type="ARBA" id="ARBA00022833"/>
    </source>
</evidence>
<dbReference type="CDD" id="cd16659">
    <property type="entry name" value="RING-Ubox_Emp"/>
    <property type="match status" value="1"/>
</dbReference>
<evidence type="ECO:0000256" key="9">
    <source>
        <dbReference type="ARBA" id="ARBA00029678"/>
    </source>
</evidence>
<evidence type="ECO:0000256" key="6">
    <source>
        <dbReference type="ARBA" id="ARBA00022771"/>
    </source>
</evidence>
<evidence type="ECO:0000256" key="8">
    <source>
        <dbReference type="ARBA" id="ARBA00023057"/>
    </source>
</evidence>
<dbReference type="InterPro" id="IPR006595">
    <property type="entry name" value="CTLH_C"/>
</dbReference>
<reference evidence="13 14" key="1">
    <citation type="submission" date="2024-02" db="EMBL/GenBank/DDBJ databases">
        <title>Chromosome-scale genome assembly of the rough periwinkle Littorina saxatilis.</title>
        <authorList>
            <person name="De Jode A."/>
            <person name="Faria R."/>
            <person name="Formenti G."/>
            <person name="Sims Y."/>
            <person name="Smith T.P."/>
            <person name="Tracey A."/>
            <person name="Wood J.M.D."/>
            <person name="Zagrodzka Z.B."/>
            <person name="Johannesson K."/>
            <person name="Butlin R.K."/>
            <person name="Leder E.H."/>
        </authorList>
    </citation>
    <scope>NUCLEOTIDE SEQUENCE [LARGE SCALE GENOMIC DNA]</scope>
    <source>
        <strain evidence="13">Snail1</strain>
        <tissue evidence="13">Muscle</tissue>
    </source>
</reference>